<dbReference type="EMBL" id="LGRX02008607">
    <property type="protein sequence ID" value="KAK3273191.1"/>
    <property type="molecule type" value="Genomic_DNA"/>
</dbReference>
<evidence type="ECO:0000259" key="1">
    <source>
        <dbReference type="Pfam" id="PF25273"/>
    </source>
</evidence>
<dbReference type="InterPro" id="IPR057191">
    <property type="entry name" value="DUF7869"/>
</dbReference>
<proteinExistence type="predicted"/>
<comment type="caution">
    <text evidence="2">The sequence shown here is derived from an EMBL/GenBank/DDBJ whole genome shotgun (WGS) entry which is preliminary data.</text>
</comment>
<organism evidence="2 3">
    <name type="scientific">Cymbomonas tetramitiformis</name>
    <dbReference type="NCBI Taxonomy" id="36881"/>
    <lineage>
        <taxon>Eukaryota</taxon>
        <taxon>Viridiplantae</taxon>
        <taxon>Chlorophyta</taxon>
        <taxon>Pyramimonadophyceae</taxon>
        <taxon>Pyramimonadales</taxon>
        <taxon>Pyramimonadaceae</taxon>
        <taxon>Cymbomonas</taxon>
    </lineage>
</organism>
<evidence type="ECO:0000313" key="2">
    <source>
        <dbReference type="EMBL" id="KAK3273191.1"/>
    </source>
</evidence>
<dbReference type="Pfam" id="PF25273">
    <property type="entry name" value="DUF7869"/>
    <property type="match status" value="1"/>
</dbReference>
<accession>A0AAE0G7V6</accession>
<dbReference type="AlphaFoldDB" id="A0AAE0G7V6"/>
<evidence type="ECO:0000313" key="3">
    <source>
        <dbReference type="Proteomes" id="UP001190700"/>
    </source>
</evidence>
<dbReference type="PANTHER" id="PTHR33153:SF3">
    <property type="entry name" value="TRAFFICKING PROTEIN PARTICLE COMPLEX SUBUNIT 11 DOMAIN-CONTAINING PROTEIN"/>
    <property type="match status" value="1"/>
</dbReference>
<dbReference type="PANTHER" id="PTHR33153">
    <property type="entry name" value="MYND-TYPE DOMAIN-CONTAINING PROTEIN"/>
    <property type="match status" value="1"/>
</dbReference>
<dbReference type="Proteomes" id="UP001190700">
    <property type="component" value="Unassembled WGS sequence"/>
</dbReference>
<name>A0AAE0G7V6_9CHLO</name>
<gene>
    <name evidence="2" type="ORF">CYMTET_18555</name>
</gene>
<sequence>MPQKDRKEYFIRDLLKGSARSEDTFDFKYFLNNKQVCFKFYYMAYGISYGYLFDCRQRVLEGRHSFVHGLKYEEDNRKISYKREHMLAWCKQYADEYGQPQPDKAETHLSDGLTIEELWDEYLLSLGEDEESKKISLSYWYKIFEIDCKPWLKIPSINRFSQCDLDNVNTNKSKLMMAYAAWLVHTDVFRKVKLNFLLVGHTHENIDQMFSRFSVRLRRKQAWTLEEMIQVATECFTEGVTCEHTEKIYDFGSWFDGHVIDCNNISMQQAFKFKKNEHGEVGMQYKQYSISPKWLPETPLPRLLSIPSVAGPGYIKPIPFTKDGIEKLESTVEALKDILGTKFTDVHEKFWREDIIEKQRHLTAGGECQAPAIPFQHPEKIGIERNATLVRLIEAPALATEAADMAAVPAVPLRIQARIDRPPVEVYNGKRKARGRAQKQAERYVDNAQWEVTYDQMTVGSFAVALAVERENDKFAFRVQLKRSEWSEPLYLVKVEARTPSTRQLRYRYFQPKKYTDGKKKHLGGGLASNIGAFSAPMGHQASTETFDKNEIVLAWNVDANDLKNSIPTEQYKQIVIALLAQQTKRVRRTLGDMNESDDSDDSGEDEAYASCVAVPIAPEVDV</sequence>
<feature type="domain" description="DUF7869" evidence="1">
    <location>
        <begin position="165"/>
        <end position="289"/>
    </location>
</feature>
<protein>
    <recommendedName>
        <fullName evidence="1">DUF7869 domain-containing protein</fullName>
    </recommendedName>
</protein>
<reference evidence="2 3" key="1">
    <citation type="journal article" date="2015" name="Genome Biol. Evol.">
        <title>Comparative Genomics of a Bacterivorous Green Alga Reveals Evolutionary Causalities and Consequences of Phago-Mixotrophic Mode of Nutrition.</title>
        <authorList>
            <person name="Burns J.A."/>
            <person name="Paasch A."/>
            <person name="Narechania A."/>
            <person name="Kim E."/>
        </authorList>
    </citation>
    <scope>NUCLEOTIDE SEQUENCE [LARGE SCALE GENOMIC DNA]</scope>
    <source>
        <strain evidence="2 3">PLY_AMNH</strain>
    </source>
</reference>
<keyword evidence="3" id="KW-1185">Reference proteome</keyword>